<evidence type="ECO:0000256" key="4">
    <source>
        <dbReference type="ARBA" id="ARBA00012438"/>
    </source>
</evidence>
<keyword evidence="9" id="KW-0418">Kinase</keyword>
<sequence length="586" mass="66602">MLSIIIISLIILSTLILGLLVFLNNPRDRVNQLFLIMIFWIVVWQLSNFLQNEQTAVEFSNILLRLDFMSAILVGYSWIAFCLRFPKPGPRSLRFLKTIILLLGVVFAALSFTDLIINDIHFQDGAIRFQEGVLWIFYILTLVSFFTWAFCNLLFKLIKLRGIERVQTLYVLIGSLISSLIAIVVNILFSNVVTIDQSRIGIYGIIFFILFTAYAIIKHQLLNIKVIAVELFAVLLVIITFLEIFTAASTSEIFARVIIFIVTLVFSILLIRSVLKEIKRREEIEELAAELAQANKRYEKINKKLQKANVELKHLDDAKSEFISIASHQLRTPLTAIKGYGSMLLEGDFGELANEKQQKAIKIMAISSDRLTNLVENLLNISRIESGRMKFDFKPGDLNKLARDVHDSLKKNAEDRGLYLKFKEPEEALPPVEMDDEKIRQVVINFIDNAIKYTKKGGITVSVFKKGDHLECCVADTGMGVSQEEQSKLFKKFARGKDAFLINTEGNGLGLYVANMMVEAHKGHIWIESEGEDKGSKFCFSLPLADSETGNKLVEESKKEEERRVREKGEKGKLQVKSKEQESKKT</sequence>
<evidence type="ECO:0000313" key="18">
    <source>
        <dbReference type="Proteomes" id="UP000228626"/>
    </source>
</evidence>
<dbReference type="InterPro" id="IPR050736">
    <property type="entry name" value="Sensor_HK_Regulatory"/>
</dbReference>
<accession>A0A2H0V143</accession>
<evidence type="ECO:0000256" key="5">
    <source>
        <dbReference type="ARBA" id="ARBA00022475"/>
    </source>
</evidence>
<keyword evidence="12 15" id="KW-0472">Membrane</keyword>
<feature type="transmembrane region" description="Helical" evidence="15">
    <location>
        <begin position="200"/>
        <end position="217"/>
    </location>
</feature>
<evidence type="ECO:0000256" key="8">
    <source>
        <dbReference type="ARBA" id="ARBA00022741"/>
    </source>
</evidence>
<evidence type="ECO:0000256" key="6">
    <source>
        <dbReference type="ARBA" id="ARBA00022553"/>
    </source>
</evidence>
<gene>
    <name evidence="17" type="ORF">COT99_04275</name>
</gene>
<keyword evidence="15" id="KW-1133">Transmembrane helix</keyword>
<keyword evidence="15" id="KW-0812">Transmembrane</keyword>
<dbReference type="InterPro" id="IPR005467">
    <property type="entry name" value="His_kinase_dom"/>
</dbReference>
<evidence type="ECO:0000256" key="13">
    <source>
        <dbReference type="SAM" id="Coils"/>
    </source>
</evidence>
<evidence type="ECO:0000256" key="3">
    <source>
        <dbReference type="ARBA" id="ARBA00004314"/>
    </source>
</evidence>
<name>A0A2H0V143_9BACT</name>
<dbReference type="InterPro" id="IPR004358">
    <property type="entry name" value="Sig_transdc_His_kin-like_C"/>
</dbReference>
<keyword evidence="6" id="KW-0597">Phosphoprotein</keyword>
<dbReference type="AlphaFoldDB" id="A0A2H0V143"/>
<evidence type="ECO:0000256" key="11">
    <source>
        <dbReference type="ARBA" id="ARBA00023012"/>
    </source>
</evidence>
<feature type="transmembrane region" description="Helical" evidence="15">
    <location>
        <begin position="229"/>
        <end position="247"/>
    </location>
</feature>
<dbReference type="SMART" id="SM00387">
    <property type="entry name" value="HATPase_c"/>
    <property type="match status" value="1"/>
</dbReference>
<dbReference type="InterPro" id="IPR031621">
    <property type="entry name" value="HisKA_7TM"/>
</dbReference>
<feature type="transmembrane region" description="Helical" evidence="15">
    <location>
        <begin position="133"/>
        <end position="155"/>
    </location>
</feature>
<feature type="transmembrane region" description="Helical" evidence="15">
    <location>
        <begin position="95"/>
        <end position="113"/>
    </location>
</feature>
<dbReference type="EMBL" id="PFAR01000050">
    <property type="protein sequence ID" value="PIR92813.1"/>
    <property type="molecule type" value="Genomic_DNA"/>
</dbReference>
<dbReference type="InterPro" id="IPR036097">
    <property type="entry name" value="HisK_dim/P_sf"/>
</dbReference>
<dbReference type="SMART" id="SM00388">
    <property type="entry name" value="HisKA"/>
    <property type="match status" value="1"/>
</dbReference>
<evidence type="ECO:0000256" key="14">
    <source>
        <dbReference type="SAM" id="MobiDB-lite"/>
    </source>
</evidence>
<evidence type="ECO:0000256" key="2">
    <source>
        <dbReference type="ARBA" id="ARBA00004236"/>
    </source>
</evidence>
<dbReference type="GO" id="GO:0005886">
    <property type="term" value="C:plasma membrane"/>
    <property type="evidence" value="ECO:0007669"/>
    <property type="project" value="UniProtKB-SubCell"/>
</dbReference>
<dbReference type="GO" id="GO:0000155">
    <property type="term" value="F:phosphorelay sensor kinase activity"/>
    <property type="evidence" value="ECO:0007669"/>
    <property type="project" value="InterPro"/>
</dbReference>
<feature type="transmembrane region" description="Helical" evidence="15">
    <location>
        <begin position="253"/>
        <end position="271"/>
    </location>
</feature>
<protein>
    <recommendedName>
        <fullName evidence="4">histidine kinase</fullName>
        <ecNumber evidence="4">2.7.13.3</ecNumber>
    </recommendedName>
</protein>
<evidence type="ECO:0000313" key="17">
    <source>
        <dbReference type="EMBL" id="PIR92813.1"/>
    </source>
</evidence>
<evidence type="ECO:0000256" key="7">
    <source>
        <dbReference type="ARBA" id="ARBA00022679"/>
    </source>
</evidence>
<keyword evidence="5" id="KW-1003">Cell membrane</keyword>
<feature type="transmembrane region" description="Helical" evidence="15">
    <location>
        <begin position="62"/>
        <end position="83"/>
    </location>
</feature>
<feature type="coiled-coil region" evidence="13">
    <location>
        <begin position="277"/>
        <end position="318"/>
    </location>
</feature>
<dbReference type="SUPFAM" id="SSF47384">
    <property type="entry name" value="Homodimeric domain of signal transducing histidine kinase"/>
    <property type="match status" value="1"/>
</dbReference>
<dbReference type="GO" id="GO:0045121">
    <property type="term" value="C:membrane raft"/>
    <property type="evidence" value="ECO:0007669"/>
    <property type="project" value="UniProtKB-SubCell"/>
</dbReference>
<dbReference type="PANTHER" id="PTHR43711">
    <property type="entry name" value="TWO-COMPONENT HISTIDINE KINASE"/>
    <property type="match status" value="1"/>
</dbReference>
<proteinExistence type="predicted"/>
<dbReference type="PANTHER" id="PTHR43711:SF1">
    <property type="entry name" value="HISTIDINE KINASE 1"/>
    <property type="match status" value="1"/>
</dbReference>
<dbReference type="FunFam" id="3.30.565.10:FF:000023">
    <property type="entry name" value="PAS domain-containing sensor histidine kinase"/>
    <property type="match status" value="1"/>
</dbReference>
<dbReference type="GO" id="GO:0005524">
    <property type="term" value="F:ATP binding"/>
    <property type="evidence" value="ECO:0007669"/>
    <property type="project" value="UniProtKB-KW"/>
</dbReference>
<evidence type="ECO:0000256" key="10">
    <source>
        <dbReference type="ARBA" id="ARBA00022840"/>
    </source>
</evidence>
<dbReference type="PRINTS" id="PR00344">
    <property type="entry name" value="BCTRLSENSOR"/>
</dbReference>
<dbReference type="CDD" id="cd00082">
    <property type="entry name" value="HisKA"/>
    <property type="match status" value="1"/>
</dbReference>
<feature type="region of interest" description="Disordered" evidence="14">
    <location>
        <begin position="551"/>
        <end position="586"/>
    </location>
</feature>
<feature type="transmembrane region" description="Helical" evidence="15">
    <location>
        <begin position="167"/>
        <end position="188"/>
    </location>
</feature>
<evidence type="ECO:0000259" key="16">
    <source>
        <dbReference type="PROSITE" id="PS50109"/>
    </source>
</evidence>
<dbReference type="EC" id="2.7.13.3" evidence="4"/>
<dbReference type="Proteomes" id="UP000228626">
    <property type="component" value="Unassembled WGS sequence"/>
</dbReference>
<evidence type="ECO:0000256" key="15">
    <source>
        <dbReference type="SAM" id="Phobius"/>
    </source>
</evidence>
<feature type="transmembrane region" description="Helical" evidence="15">
    <location>
        <begin position="6"/>
        <end position="23"/>
    </location>
</feature>
<comment type="catalytic activity">
    <reaction evidence="1">
        <text>ATP + protein L-histidine = ADP + protein N-phospho-L-histidine.</text>
        <dbReference type="EC" id="2.7.13.3"/>
    </reaction>
</comment>
<dbReference type="Pfam" id="PF00512">
    <property type="entry name" value="HisKA"/>
    <property type="match status" value="1"/>
</dbReference>
<evidence type="ECO:0000256" key="9">
    <source>
        <dbReference type="ARBA" id="ARBA00022777"/>
    </source>
</evidence>
<keyword evidence="8" id="KW-0547">Nucleotide-binding</keyword>
<reference evidence="18" key="1">
    <citation type="submission" date="2017-09" db="EMBL/GenBank/DDBJ databases">
        <title>Depth-based differentiation of microbial function through sediment-hosted aquifers and enrichment of novel symbionts in the deep terrestrial subsurface.</title>
        <authorList>
            <person name="Probst A.J."/>
            <person name="Ladd B."/>
            <person name="Jarett J.K."/>
            <person name="Geller-Mcgrath D.E."/>
            <person name="Sieber C.M.K."/>
            <person name="Emerson J.B."/>
            <person name="Anantharaman K."/>
            <person name="Thomas B.C."/>
            <person name="Malmstrom R."/>
            <person name="Stieglmeier M."/>
            <person name="Klingl A."/>
            <person name="Woyke T."/>
            <person name="Ryan C.M."/>
            <person name="Banfield J.F."/>
        </authorList>
    </citation>
    <scope>NUCLEOTIDE SEQUENCE [LARGE SCALE GENOMIC DNA]</scope>
</reference>
<feature type="compositionally biased region" description="Basic and acidic residues" evidence="14">
    <location>
        <begin position="553"/>
        <end position="586"/>
    </location>
</feature>
<dbReference type="Pfam" id="PF16927">
    <property type="entry name" value="HisKA_7TM"/>
    <property type="match status" value="1"/>
</dbReference>
<keyword evidence="11" id="KW-0902">Two-component regulatory system</keyword>
<dbReference type="Gene3D" id="3.30.565.10">
    <property type="entry name" value="Histidine kinase-like ATPase, C-terminal domain"/>
    <property type="match status" value="1"/>
</dbReference>
<feature type="transmembrane region" description="Helical" evidence="15">
    <location>
        <begin position="30"/>
        <end position="50"/>
    </location>
</feature>
<dbReference type="FunFam" id="1.10.287.130:FF:000001">
    <property type="entry name" value="Two-component sensor histidine kinase"/>
    <property type="match status" value="1"/>
</dbReference>
<evidence type="ECO:0000256" key="12">
    <source>
        <dbReference type="ARBA" id="ARBA00023136"/>
    </source>
</evidence>
<organism evidence="17 18">
    <name type="scientific">Candidatus Falkowbacteria bacterium CG10_big_fil_rev_8_21_14_0_10_43_10</name>
    <dbReference type="NCBI Taxonomy" id="1974567"/>
    <lineage>
        <taxon>Bacteria</taxon>
        <taxon>Candidatus Falkowiibacteriota</taxon>
    </lineage>
</organism>
<dbReference type="Gene3D" id="1.10.287.130">
    <property type="match status" value="1"/>
</dbReference>
<keyword evidence="10" id="KW-0067">ATP-binding</keyword>
<dbReference type="Pfam" id="PF02518">
    <property type="entry name" value="HATPase_c"/>
    <property type="match status" value="1"/>
</dbReference>
<dbReference type="InterPro" id="IPR036890">
    <property type="entry name" value="HATPase_C_sf"/>
</dbReference>
<dbReference type="SUPFAM" id="SSF55874">
    <property type="entry name" value="ATPase domain of HSP90 chaperone/DNA topoisomerase II/histidine kinase"/>
    <property type="match status" value="1"/>
</dbReference>
<evidence type="ECO:0000256" key="1">
    <source>
        <dbReference type="ARBA" id="ARBA00000085"/>
    </source>
</evidence>
<comment type="subcellular location">
    <subcellularLocation>
        <location evidence="2">Cell membrane</location>
    </subcellularLocation>
    <subcellularLocation>
        <location evidence="3">Membrane raft</location>
        <topology evidence="3">Multi-pass membrane protein</topology>
    </subcellularLocation>
</comment>
<keyword evidence="7" id="KW-0808">Transferase</keyword>
<dbReference type="InterPro" id="IPR003661">
    <property type="entry name" value="HisK_dim/P_dom"/>
</dbReference>
<keyword evidence="13" id="KW-0175">Coiled coil</keyword>
<comment type="caution">
    <text evidence="17">The sequence shown here is derived from an EMBL/GenBank/DDBJ whole genome shotgun (WGS) entry which is preliminary data.</text>
</comment>
<dbReference type="InterPro" id="IPR003594">
    <property type="entry name" value="HATPase_dom"/>
</dbReference>
<feature type="domain" description="Histidine kinase" evidence="16">
    <location>
        <begin position="325"/>
        <end position="546"/>
    </location>
</feature>
<dbReference type="PROSITE" id="PS50109">
    <property type="entry name" value="HIS_KIN"/>
    <property type="match status" value="1"/>
</dbReference>